<dbReference type="SUPFAM" id="SSF54928">
    <property type="entry name" value="RNA-binding domain, RBD"/>
    <property type="match status" value="1"/>
</dbReference>
<feature type="region of interest" description="Disordered" evidence="6">
    <location>
        <begin position="757"/>
        <end position="784"/>
    </location>
</feature>
<protein>
    <recommendedName>
        <fullName evidence="7">Matrin-type domain-containing protein</fullName>
    </recommendedName>
</protein>
<feature type="compositionally biased region" description="Basic and acidic residues" evidence="6">
    <location>
        <begin position="1623"/>
        <end position="1640"/>
    </location>
</feature>
<feature type="compositionally biased region" description="Polar residues" evidence="6">
    <location>
        <begin position="110"/>
        <end position="119"/>
    </location>
</feature>
<feature type="compositionally biased region" description="Basic and acidic residues" evidence="6">
    <location>
        <begin position="1459"/>
        <end position="1470"/>
    </location>
</feature>
<dbReference type="InterPro" id="IPR012677">
    <property type="entry name" value="Nucleotide-bd_a/b_plait_sf"/>
</dbReference>
<accession>A0AAD6BPH2</accession>
<dbReference type="InterPro" id="IPR003604">
    <property type="entry name" value="Matrin/U1-like-C_Znf_C2H2"/>
</dbReference>
<feature type="compositionally biased region" description="Acidic residues" evidence="6">
    <location>
        <begin position="2040"/>
        <end position="2057"/>
    </location>
</feature>
<feature type="compositionally biased region" description="Basic and acidic residues" evidence="6">
    <location>
        <begin position="1724"/>
        <end position="1736"/>
    </location>
</feature>
<evidence type="ECO:0000256" key="6">
    <source>
        <dbReference type="SAM" id="MobiDB-lite"/>
    </source>
</evidence>
<feature type="compositionally biased region" description="Basic and acidic residues" evidence="6">
    <location>
        <begin position="1745"/>
        <end position="1755"/>
    </location>
</feature>
<feature type="region of interest" description="Disordered" evidence="6">
    <location>
        <begin position="1531"/>
        <end position="2383"/>
    </location>
</feature>
<comment type="subcellular location">
    <subcellularLocation>
        <location evidence="1">Nucleus</location>
    </subcellularLocation>
</comment>
<feature type="compositionally biased region" description="Low complexity" evidence="6">
    <location>
        <begin position="564"/>
        <end position="578"/>
    </location>
</feature>
<evidence type="ECO:0000313" key="9">
    <source>
        <dbReference type="Proteomes" id="UP001219934"/>
    </source>
</evidence>
<feature type="compositionally biased region" description="Polar residues" evidence="6">
    <location>
        <begin position="862"/>
        <end position="880"/>
    </location>
</feature>
<feature type="compositionally biased region" description="Basic residues" evidence="6">
    <location>
        <begin position="419"/>
        <end position="439"/>
    </location>
</feature>
<feature type="compositionally biased region" description="Basic and acidic residues" evidence="6">
    <location>
        <begin position="800"/>
        <end position="816"/>
    </location>
</feature>
<evidence type="ECO:0000256" key="5">
    <source>
        <dbReference type="ARBA" id="ARBA00023242"/>
    </source>
</evidence>
<feature type="compositionally biased region" description="Low complexity" evidence="6">
    <location>
        <begin position="1668"/>
        <end position="1692"/>
    </location>
</feature>
<dbReference type="PROSITE" id="PS00028">
    <property type="entry name" value="ZINC_FINGER_C2H2_1"/>
    <property type="match status" value="1"/>
</dbReference>
<feature type="compositionally biased region" description="Basic and acidic residues" evidence="6">
    <location>
        <begin position="1885"/>
        <end position="1901"/>
    </location>
</feature>
<evidence type="ECO:0000256" key="2">
    <source>
        <dbReference type="ARBA" id="ARBA00022723"/>
    </source>
</evidence>
<dbReference type="GO" id="GO:0003676">
    <property type="term" value="F:nucleic acid binding"/>
    <property type="evidence" value="ECO:0007669"/>
    <property type="project" value="InterPro"/>
</dbReference>
<feature type="compositionally biased region" description="Polar residues" evidence="6">
    <location>
        <begin position="1869"/>
        <end position="1879"/>
    </location>
</feature>
<organism evidence="8 9">
    <name type="scientific">Pogonophryne albipinna</name>
    <dbReference type="NCBI Taxonomy" id="1090488"/>
    <lineage>
        <taxon>Eukaryota</taxon>
        <taxon>Metazoa</taxon>
        <taxon>Chordata</taxon>
        <taxon>Craniata</taxon>
        <taxon>Vertebrata</taxon>
        <taxon>Euteleostomi</taxon>
        <taxon>Actinopterygii</taxon>
        <taxon>Neopterygii</taxon>
        <taxon>Teleostei</taxon>
        <taxon>Neoteleostei</taxon>
        <taxon>Acanthomorphata</taxon>
        <taxon>Eupercaria</taxon>
        <taxon>Perciformes</taxon>
        <taxon>Notothenioidei</taxon>
        <taxon>Pogonophryne</taxon>
    </lineage>
</organism>
<dbReference type="GO" id="GO:0008270">
    <property type="term" value="F:zinc ion binding"/>
    <property type="evidence" value="ECO:0007669"/>
    <property type="project" value="UniProtKB-KW"/>
</dbReference>
<dbReference type="PANTHER" id="PTHR15491">
    <property type="match status" value="1"/>
</dbReference>
<feature type="compositionally biased region" description="Low complexity" evidence="6">
    <location>
        <begin position="1704"/>
        <end position="1721"/>
    </location>
</feature>
<dbReference type="Gene3D" id="3.30.70.330">
    <property type="match status" value="1"/>
</dbReference>
<keyword evidence="3" id="KW-0863">Zinc-finger</keyword>
<evidence type="ECO:0000256" key="3">
    <source>
        <dbReference type="ARBA" id="ARBA00022771"/>
    </source>
</evidence>
<feature type="compositionally biased region" description="Basic and acidic residues" evidence="6">
    <location>
        <begin position="1853"/>
        <end position="1868"/>
    </location>
</feature>
<feature type="compositionally biased region" description="Basic and acidic residues" evidence="6">
    <location>
        <begin position="2341"/>
        <end position="2355"/>
    </location>
</feature>
<feature type="compositionally biased region" description="Polar residues" evidence="6">
    <location>
        <begin position="832"/>
        <end position="841"/>
    </location>
</feature>
<feature type="compositionally biased region" description="Polar residues" evidence="6">
    <location>
        <begin position="888"/>
        <end position="904"/>
    </location>
</feature>
<feature type="compositionally biased region" description="Basic and acidic residues" evidence="6">
    <location>
        <begin position="1482"/>
        <end position="1492"/>
    </location>
</feature>
<feature type="region of interest" description="Disordered" evidence="6">
    <location>
        <begin position="800"/>
        <end position="942"/>
    </location>
</feature>
<dbReference type="InterPro" id="IPR000690">
    <property type="entry name" value="Matrin/U1-C_Znf_C2H2"/>
</dbReference>
<feature type="compositionally biased region" description="Polar residues" evidence="6">
    <location>
        <begin position="1839"/>
        <end position="1851"/>
    </location>
</feature>
<feature type="compositionally biased region" description="Low complexity" evidence="6">
    <location>
        <begin position="68"/>
        <end position="92"/>
    </location>
</feature>
<dbReference type="EMBL" id="JAPTMU010000001">
    <property type="protein sequence ID" value="KAJ4948069.1"/>
    <property type="molecule type" value="Genomic_DNA"/>
</dbReference>
<feature type="compositionally biased region" description="Acidic residues" evidence="6">
    <location>
        <begin position="2235"/>
        <end position="2251"/>
    </location>
</feature>
<comment type="caution">
    <text evidence="8">The sequence shown here is derived from an EMBL/GenBank/DDBJ whole genome shotgun (WGS) entry which is preliminary data.</text>
</comment>
<feature type="region of interest" description="Disordered" evidence="6">
    <location>
        <begin position="564"/>
        <end position="588"/>
    </location>
</feature>
<feature type="compositionally biased region" description="Acidic residues" evidence="6">
    <location>
        <begin position="2292"/>
        <end position="2306"/>
    </location>
</feature>
<dbReference type="InterPro" id="IPR035979">
    <property type="entry name" value="RBD_domain_sf"/>
</dbReference>
<feature type="compositionally biased region" description="Basic and acidic residues" evidence="6">
    <location>
        <begin position="2169"/>
        <end position="2180"/>
    </location>
</feature>
<keyword evidence="4" id="KW-0862">Zinc</keyword>
<feature type="compositionally biased region" description="Basic and acidic residues" evidence="6">
    <location>
        <begin position="2219"/>
        <end position="2231"/>
    </location>
</feature>
<keyword evidence="5" id="KW-0539">Nucleus</keyword>
<feature type="region of interest" description="Disordered" evidence="6">
    <location>
        <begin position="179"/>
        <end position="230"/>
    </location>
</feature>
<keyword evidence="9" id="KW-1185">Reference proteome</keyword>
<feature type="compositionally biased region" description="Low complexity" evidence="6">
    <location>
        <begin position="1641"/>
        <end position="1660"/>
    </location>
</feature>
<feature type="compositionally biased region" description="Basic residues" evidence="6">
    <location>
        <begin position="1428"/>
        <end position="1437"/>
    </location>
</feature>
<feature type="compositionally biased region" description="Basic and acidic residues" evidence="6">
    <location>
        <begin position="2130"/>
        <end position="2144"/>
    </location>
</feature>
<feature type="compositionally biased region" description="Basic residues" evidence="6">
    <location>
        <begin position="2118"/>
        <end position="2129"/>
    </location>
</feature>
<feature type="compositionally biased region" description="Polar residues" evidence="6">
    <location>
        <begin position="676"/>
        <end position="691"/>
    </location>
</feature>
<feature type="region of interest" description="Disordered" evidence="6">
    <location>
        <begin position="663"/>
        <end position="718"/>
    </location>
</feature>
<feature type="compositionally biased region" description="Basic and acidic residues" evidence="6">
    <location>
        <begin position="1966"/>
        <end position="1977"/>
    </location>
</feature>
<feature type="region of interest" description="Disordered" evidence="6">
    <location>
        <begin position="18"/>
        <end position="163"/>
    </location>
</feature>
<dbReference type="SMART" id="SM00451">
    <property type="entry name" value="ZnF_U1"/>
    <property type="match status" value="2"/>
</dbReference>
<feature type="compositionally biased region" description="Polar residues" evidence="6">
    <location>
        <begin position="148"/>
        <end position="157"/>
    </location>
</feature>
<proteinExistence type="predicted"/>
<feature type="compositionally biased region" description="Polar residues" evidence="6">
    <location>
        <begin position="380"/>
        <end position="391"/>
    </location>
</feature>
<feature type="compositionally biased region" description="Acidic residues" evidence="6">
    <location>
        <begin position="2330"/>
        <end position="2340"/>
    </location>
</feature>
<dbReference type="InterPro" id="IPR013087">
    <property type="entry name" value="Znf_C2H2_type"/>
</dbReference>
<keyword evidence="2" id="KW-0479">Metal-binding</keyword>
<evidence type="ECO:0000256" key="4">
    <source>
        <dbReference type="ARBA" id="ARBA00022833"/>
    </source>
</evidence>
<feature type="compositionally biased region" description="Polar residues" evidence="6">
    <location>
        <begin position="54"/>
        <end position="63"/>
    </location>
</feature>
<feature type="compositionally biased region" description="Basic and acidic residues" evidence="6">
    <location>
        <begin position="1551"/>
        <end position="1565"/>
    </location>
</feature>
<evidence type="ECO:0000313" key="8">
    <source>
        <dbReference type="EMBL" id="KAJ4948069.1"/>
    </source>
</evidence>
<dbReference type="PROSITE" id="PS50171">
    <property type="entry name" value="ZF_MATRIN"/>
    <property type="match status" value="1"/>
</dbReference>
<feature type="compositionally biased region" description="Basic and acidic residues" evidence="6">
    <location>
        <begin position="456"/>
        <end position="511"/>
    </location>
</feature>
<dbReference type="GO" id="GO:0005634">
    <property type="term" value="C:nucleus"/>
    <property type="evidence" value="ECO:0007669"/>
    <property type="project" value="UniProtKB-SubCell"/>
</dbReference>
<feature type="domain" description="Matrin-type" evidence="7">
    <location>
        <begin position="2404"/>
        <end position="2435"/>
    </location>
</feature>
<feature type="region of interest" description="Disordered" evidence="6">
    <location>
        <begin position="366"/>
        <end position="525"/>
    </location>
</feature>
<dbReference type="InterPro" id="IPR026811">
    <property type="entry name" value="CIZ1"/>
</dbReference>
<gene>
    <name evidence="8" type="ORF">JOQ06_019610</name>
</gene>
<evidence type="ECO:0000256" key="1">
    <source>
        <dbReference type="ARBA" id="ARBA00004123"/>
    </source>
</evidence>
<reference evidence="8" key="1">
    <citation type="submission" date="2022-11" db="EMBL/GenBank/DDBJ databases">
        <title>Chromosome-level genome of Pogonophryne albipinna.</title>
        <authorList>
            <person name="Jo E."/>
        </authorList>
    </citation>
    <scope>NUCLEOTIDE SEQUENCE</scope>
    <source>
        <strain evidence="8">SGF0006</strain>
        <tissue evidence="8">Muscle</tissue>
    </source>
</reference>
<feature type="compositionally biased region" description="Low complexity" evidence="6">
    <location>
        <begin position="440"/>
        <end position="450"/>
    </location>
</feature>
<name>A0AAD6BPH2_9TELE</name>
<evidence type="ECO:0000259" key="7">
    <source>
        <dbReference type="PROSITE" id="PS50171"/>
    </source>
</evidence>
<feature type="compositionally biased region" description="Basic and acidic residues" evidence="6">
    <location>
        <begin position="121"/>
        <end position="145"/>
    </location>
</feature>
<sequence>MRQEETSSAVNQLSKVIDYGHTGKYTGDEIGRASGGSGSLMQMDTYDSSRRSQELLQTSSAEVKSSALGSSRGQTSSISSLSSSYGSRLSSGAPQIHDQTKRLPNPPNQTPQSLLSSFSLPKKDTDSRLLKSEPPKHGTLKELPADRQPTSKTQPPVSQYHGVHPSRPGLVLIGSNQASGTKVQGKTQGQGSTVPEQMKKQQQPVQQQQMQQQQMQQPMQQPKQQMQNQPRQHQVQQHLIPLIGQSLWPPGYSVTGVMQHPGGVFPASAPPATTQQIPGPMNLPPPPVPASKTQTRAVHNVPIIMLSVAMMHDYAAASPRIFPHTCSLCNKECTRMKDWISHQNTALHLENCRLLRSQHPLWDGEIGFKSSAAGKDTKPSPKTSSQSYQQRQKTRRGSRSRSYSHSPSPRRHGSEGKREKRRSSSRLPHSSRHNRRSRSRSFSPRYNSSRYRSRSRSSERKWSPRRDDQMSSPWRRDDRRLSPRSNHERWSSPSNSRERLSPLRRNDERRSPTRRNRQKRASSAENLAKKLLGATAAQSLANPSDLEAVVKSLAPALLAELAKLKSSNASSSSTSATAGKPRIKKPSKDAEVLPENVVMLKCVPRSLSYTDIKNAVEHFGEIKSIVMFRSTSEAVVRFEKAADAPKLRILKDFVVKGTMVQIGSEKEQRIPRQKKPATSESSTPQTTANTKHLQKDLKKPPGAATGKPTNQKSAAKGLTGATKAKVLVSKVKNVSTNRISETRKVPAKGAVKKTVVKKKPSTAPEKQPDVKKPSETTVQEAVPKDTPIIVVDDVILIESQEEHDKAKDAGDAKPMEVEGVGVKVEEPMDVESCSQEETTTEAVPENSADKCSESEPAEETQPMESSLKASPEVEQSTVTEPESIAEASETNTEASDAQQENAGRSTEAPVDAHLPEVEVKTKTIQKGPGTKAKKQSGSRAENASEVCQDESLTCGELVDKYLCPSRIRTLLPELLFKALFLKKNVPHMLISNLPDYRESSYTLNDIVQQLIPYTVDCSERLIYAFPQSRLAFICVPSCKHVPKLVEACQKKELKLHGCDLTCDAMEPPFVMKPLGFYNWLMKFIGESTVRDGENIVLINNISRTDSLKLRETLKEVGIHSVRNFLPLLEKVFIEFDIKADVDRLGAWYSQNGDPCHEIHRLKKFFPKMIPHSGNTPQEEPGSFFLTLKSHPFMFPTTTPTFVIPDYLTVRGEDDIEKASGSGSMFPTIMLTGLPDGFYKYEDMATLFLSYFPEQDLDSLYYNVLILPLQKRAFVLFADWTMCCKFAQSHISKPVMFGYHTINIHFVLEPILPASSEEMMYTTMMKLSGGRVPEPEFLQERLLRVQFLDCQRVVITAVLDLVVSAAPYVNFLTLANRMYIEMADSSGVTKVFEELQAIPPVAHWDQVQSIESLDPLKQHLPFTNEARKNVRRSTRSRNAKGESHSSLPEAALQVLEGSNEEQKKEDSEKPGGDINTDSVVLSESKEDGVKAEEAALSPASSETETKPSEDLPTINTDVFQVLTAAVRNHRLTRACRSQSEEKKSHSKSRGTSGHESDGKAPRREDYLTSDIPASDYDGFGEDNLNMDEFVTVDEVRDDETPSSSHRTHGSSSSRTSSRARRERHSSADRHSSSRYSKDGKRSAISSSSSSRSTRGPSSYRSESPKKSKQSSSEPTKSPTKSSASSSKTSPSSPGQKTQRSKTKSPSKASETASSGSRSSAATVEASKETHSEREVAKDNLSAVATSDHKVSAEDVPAKTVESETEMETSSEMRPPLREQGLESSAEVEEDKKSKEGGEQDGISEAKPTDPEGEKEQSFQLLDTFGDEGKARAQGMEVTEDQTATGEQESSTVEKLCEDDKSNKSIKDQEANNVNTGSEEASVQMGEEMKSKEVHTLPDKDLESGDAGVETFEILDSIGDQTATEDLETPGDLMPKEEMESVEEEEATYRVIDSVEDQPTDNTGKRNGRGEARKDDKASTKSVPSTRASRSEASEKDKDATAEDVVYKIIDSVEDKPVQDVAAGSEQSGRRRSARGKKETEVSEETTYEVIDSVEDAGDEPTATRSTRGTRGRSAKRDTPARRRNPSTPPKKSNVAVGEDATLAEEKDEVAKDEPPATKPKGKRGRPKKITKKETAAMKKAEKEAAAEETTTTYQILDSVEDETIDETCEDNEKQTEERASKDEEEEEPMYQIVDSLEETSEKVEENPMTESQSDAATFEKTNEEDPPEKDITGLDEVSDEEEDYPDDHAEEEELRRRHFVEEVELNTPETRPLRQEDQSEDFLNPETSVILDEAVDDDDEEKQEEDASIPAKRKHDDDPETLSCHDLTEGPPEDQSLEECVEEGHDEERSKPDFKAVSKRRKEPVGPEAKRSRSQSPSVSIHVKLPPFKPNNPLGQEFVVPKSGYFCILCSMFYLNESTARDRHCGSQRHYDNLQVHTHTHTHTHTPHS</sequence>
<dbReference type="Proteomes" id="UP001219934">
    <property type="component" value="Unassembled WGS sequence"/>
</dbReference>
<dbReference type="PANTHER" id="PTHR15491:SF9">
    <property type="entry name" value="CIP1-INTERACTING ZINC FINGER PROTEIN"/>
    <property type="match status" value="1"/>
</dbReference>
<feature type="region of interest" description="Disordered" evidence="6">
    <location>
        <begin position="1420"/>
        <end position="1513"/>
    </location>
</feature>
<feature type="compositionally biased region" description="Basic and acidic residues" evidence="6">
    <location>
        <begin position="1805"/>
        <end position="1815"/>
    </location>
</feature>
<feature type="compositionally biased region" description="Basic and acidic residues" evidence="6">
    <location>
        <begin position="1987"/>
        <end position="1999"/>
    </location>
</feature>
<feature type="compositionally biased region" description="Acidic residues" evidence="6">
    <location>
        <begin position="2157"/>
        <end position="2168"/>
    </location>
</feature>